<proteinExistence type="predicted"/>
<keyword evidence="1" id="KW-0175">Coiled coil</keyword>
<dbReference type="RefSeq" id="WP_380713220.1">
    <property type="nucleotide sequence ID" value="NZ_JBHUML010000002.1"/>
</dbReference>
<gene>
    <name evidence="2" type="ORF">ACFSUB_08330</name>
</gene>
<accession>A0ABW5T2Q2</accession>
<dbReference type="EMBL" id="JBHUML010000002">
    <property type="protein sequence ID" value="MFD2705472.1"/>
    <property type="molecule type" value="Genomic_DNA"/>
</dbReference>
<organism evidence="2 3">
    <name type="scientific">Salibacterium lacus</name>
    <dbReference type="NCBI Taxonomy" id="1898109"/>
    <lineage>
        <taxon>Bacteria</taxon>
        <taxon>Bacillati</taxon>
        <taxon>Bacillota</taxon>
        <taxon>Bacilli</taxon>
        <taxon>Bacillales</taxon>
        <taxon>Bacillaceae</taxon>
    </lineage>
</organism>
<dbReference type="SUPFAM" id="SSF88659">
    <property type="entry name" value="Sigma3 and sigma4 domains of RNA polymerase sigma factors"/>
    <property type="match status" value="1"/>
</dbReference>
<keyword evidence="3" id="KW-1185">Reference proteome</keyword>
<dbReference type="InterPro" id="IPR010861">
    <property type="entry name" value="DUF1492"/>
</dbReference>
<comment type="caution">
    <text evidence="2">The sequence shown here is derived from an EMBL/GenBank/DDBJ whole genome shotgun (WGS) entry which is preliminary data.</text>
</comment>
<evidence type="ECO:0000256" key="1">
    <source>
        <dbReference type="SAM" id="Coils"/>
    </source>
</evidence>
<feature type="coiled-coil region" evidence="1">
    <location>
        <begin position="48"/>
        <end position="75"/>
    </location>
</feature>
<protein>
    <submittedName>
        <fullName evidence="2">DUF1492 domain-containing protein</fullName>
    </submittedName>
</protein>
<evidence type="ECO:0000313" key="3">
    <source>
        <dbReference type="Proteomes" id="UP001597520"/>
    </source>
</evidence>
<dbReference type="Proteomes" id="UP001597520">
    <property type="component" value="Unassembled WGS sequence"/>
</dbReference>
<name>A0ABW5T2Q2_9BACI</name>
<dbReference type="InterPro" id="IPR013324">
    <property type="entry name" value="RNA_pol_sigma_r3/r4-like"/>
</dbReference>
<dbReference type="Gene3D" id="1.20.140.160">
    <property type="match status" value="1"/>
</dbReference>
<reference evidence="3" key="1">
    <citation type="journal article" date="2019" name="Int. J. Syst. Evol. Microbiol.">
        <title>The Global Catalogue of Microorganisms (GCM) 10K type strain sequencing project: providing services to taxonomists for standard genome sequencing and annotation.</title>
        <authorList>
            <consortium name="The Broad Institute Genomics Platform"/>
            <consortium name="The Broad Institute Genome Sequencing Center for Infectious Disease"/>
            <person name="Wu L."/>
            <person name="Ma J."/>
        </authorList>
    </citation>
    <scope>NUCLEOTIDE SEQUENCE [LARGE SCALE GENOMIC DNA]</scope>
    <source>
        <strain evidence="3">KCTC 33792</strain>
    </source>
</reference>
<evidence type="ECO:0000313" key="2">
    <source>
        <dbReference type="EMBL" id="MFD2705472.1"/>
    </source>
</evidence>
<sequence length="133" mass="16117">MYDWLLDYQTLQNDIDYQEYKLERCETELKRWVEGDLVNVKLHRDSIASNLEERIEAHKEEIAHKKEQRDKLLRLVDTFKGLDHKILRLKYVDGMTLESIAAHLHYSESYIYKKHAEMKRMLKFADELKLSLY</sequence>
<dbReference type="Pfam" id="PF07374">
    <property type="entry name" value="DUF1492"/>
    <property type="match status" value="1"/>
</dbReference>